<evidence type="ECO:0000313" key="2">
    <source>
        <dbReference type="Proteomes" id="UP000485058"/>
    </source>
</evidence>
<reference evidence="1 2" key="1">
    <citation type="submission" date="2020-02" db="EMBL/GenBank/DDBJ databases">
        <title>Draft genome sequence of Haematococcus lacustris strain NIES-144.</title>
        <authorList>
            <person name="Morimoto D."/>
            <person name="Nakagawa S."/>
            <person name="Yoshida T."/>
            <person name="Sawayama S."/>
        </authorList>
    </citation>
    <scope>NUCLEOTIDE SEQUENCE [LARGE SCALE GENOMIC DNA]</scope>
    <source>
        <strain evidence="1 2">NIES-144</strain>
    </source>
</reference>
<keyword evidence="2" id="KW-1185">Reference proteome</keyword>
<accession>A0A699ZX14</accession>
<dbReference type="AlphaFoldDB" id="A0A699ZX14"/>
<comment type="caution">
    <text evidence="1">The sequence shown here is derived from an EMBL/GenBank/DDBJ whole genome shotgun (WGS) entry which is preliminary data.</text>
</comment>
<dbReference type="InterPro" id="IPR036412">
    <property type="entry name" value="HAD-like_sf"/>
</dbReference>
<dbReference type="SUPFAM" id="SSF56784">
    <property type="entry name" value="HAD-like"/>
    <property type="match status" value="1"/>
</dbReference>
<evidence type="ECO:0000313" key="1">
    <source>
        <dbReference type="EMBL" id="GFH23286.1"/>
    </source>
</evidence>
<name>A0A699ZX14_HAELA</name>
<dbReference type="InterPro" id="IPR023214">
    <property type="entry name" value="HAD_sf"/>
</dbReference>
<dbReference type="Proteomes" id="UP000485058">
    <property type="component" value="Unassembled WGS sequence"/>
</dbReference>
<organism evidence="1 2">
    <name type="scientific">Haematococcus lacustris</name>
    <name type="common">Green alga</name>
    <name type="synonym">Haematococcus pluvialis</name>
    <dbReference type="NCBI Taxonomy" id="44745"/>
    <lineage>
        <taxon>Eukaryota</taxon>
        <taxon>Viridiplantae</taxon>
        <taxon>Chlorophyta</taxon>
        <taxon>core chlorophytes</taxon>
        <taxon>Chlorophyceae</taxon>
        <taxon>CS clade</taxon>
        <taxon>Chlamydomonadales</taxon>
        <taxon>Haematococcaceae</taxon>
        <taxon>Haematococcus</taxon>
    </lineage>
</organism>
<gene>
    <name evidence="1" type="ORF">HaLaN_20877</name>
</gene>
<proteinExistence type="predicted"/>
<dbReference type="Gene3D" id="3.40.50.1000">
    <property type="entry name" value="HAD superfamily/HAD-like"/>
    <property type="match status" value="1"/>
</dbReference>
<dbReference type="EMBL" id="BLLF01002236">
    <property type="protein sequence ID" value="GFH23286.1"/>
    <property type="molecule type" value="Genomic_DNA"/>
</dbReference>
<sequence>MVGDGATDLEARLEGAASLFIGYGGVVMRPNIAAKADWYITSIQQFIDALEQA</sequence>
<protein>
    <submittedName>
        <fullName evidence="1">Phosphoserine phosphatase</fullName>
    </submittedName>
</protein>